<dbReference type="GO" id="GO:0046686">
    <property type="term" value="P:response to cadmium ion"/>
    <property type="evidence" value="ECO:0007669"/>
    <property type="project" value="TreeGrafter"/>
</dbReference>
<dbReference type="InterPro" id="IPR036390">
    <property type="entry name" value="WH_DNA-bd_sf"/>
</dbReference>
<dbReference type="InterPro" id="IPR036388">
    <property type="entry name" value="WH-like_DNA-bd_sf"/>
</dbReference>
<evidence type="ECO:0000259" key="1">
    <source>
        <dbReference type="PROSITE" id="PS50987"/>
    </source>
</evidence>
<dbReference type="PRINTS" id="PR00778">
    <property type="entry name" value="HTHARSR"/>
</dbReference>
<dbReference type="AlphaFoldDB" id="A0A1R4K9R1"/>
<dbReference type="SMART" id="SM00418">
    <property type="entry name" value="HTH_ARSR"/>
    <property type="match status" value="1"/>
</dbReference>
<dbReference type="PROSITE" id="PS50987">
    <property type="entry name" value="HTH_ARSR_2"/>
    <property type="match status" value="1"/>
</dbReference>
<dbReference type="GO" id="GO:0097063">
    <property type="term" value="F:cadmium ion sensor activity"/>
    <property type="evidence" value="ECO:0007669"/>
    <property type="project" value="TreeGrafter"/>
</dbReference>
<dbReference type="CDD" id="cd00090">
    <property type="entry name" value="HTH_ARSR"/>
    <property type="match status" value="1"/>
</dbReference>
<keyword evidence="3" id="KW-1185">Reference proteome</keyword>
<dbReference type="GO" id="GO:0003700">
    <property type="term" value="F:DNA-binding transcription factor activity"/>
    <property type="evidence" value="ECO:0007669"/>
    <property type="project" value="InterPro"/>
</dbReference>
<dbReference type="SUPFAM" id="SSF46785">
    <property type="entry name" value="Winged helix' DNA-binding domain"/>
    <property type="match status" value="1"/>
</dbReference>
<dbReference type="InterPro" id="IPR011991">
    <property type="entry name" value="ArsR-like_HTH"/>
</dbReference>
<sequence>MDGTSTPELAATAALLANETRASMLVAMLDGRAWTPTELARGLAVSPPTVTEHLHRLVDAGLLVENRQGRHRYVRIADPAVAEMVEALAAFSAVVRPAEHSWSAQRADRALREARSCYRHLAGRLGVALCDGLRSGGQVDGTWALTESGRTWFAGIGVDLPAESGRPLLRPCMDWTERREHLAGPAADALLATLTARGWLLLGPARRELRLSAEGRAGLAAVL</sequence>
<protein>
    <submittedName>
        <fullName evidence="2">Transcriptional regulator, ArsR family</fullName>
    </submittedName>
</protein>
<organism evidence="2 3">
    <name type="scientific">Mycetocola reblochoni REB411</name>
    <dbReference type="NCBI Taxonomy" id="1255698"/>
    <lineage>
        <taxon>Bacteria</taxon>
        <taxon>Bacillati</taxon>
        <taxon>Actinomycetota</taxon>
        <taxon>Actinomycetes</taxon>
        <taxon>Micrococcales</taxon>
        <taxon>Microbacteriaceae</taxon>
        <taxon>Mycetocola</taxon>
    </lineage>
</organism>
<dbReference type="OrthoDB" id="3232131at2"/>
<gene>
    <name evidence="2" type="ORF">FM119_12180</name>
</gene>
<evidence type="ECO:0000313" key="3">
    <source>
        <dbReference type="Proteomes" id="UP000196778"/>
    </source>
</evidence>
<dbReference type="EMBL" id="FUKR01000071">
    <property type="protein sequence ID" value="SJN40753.1"/>
    <property type="molecule type" value="Genomic_DNA"/>
</dbReference>
<dbReference type="GO" id="GO:0010288">
    <property type="term" value="P:response to lead ion"/>
    <property type="evidence" value="ECO:0007669"/>
    <property type="project" value="TreeGrafter"/>
</dbReference>
<reference evidence="3" key="1">
    <citation type="submission" date="2017-02" db="EMBL/GenBank/DDBJ databases">
        <authorList>
            <person name="Dridi B."/>
        </authorList>
    </citation>
    <scope>NUCLEOTIDE SEQUENCE [LARGE SCALE GENOMIC DNA]</scope>
    <source>
        <strain evidence="3">EB411</strain>
    </source>
</reference>
<dbReference type="GO" id="GO:0032791">
    <property type="term" value="F:lead ion binding"/>
    <property type="evidence" value="ECO:0007669"/>
    <property type="project" value="TreeGrafter"/>
</dbReference>
<evidence type="ECO:0000313" key="2">
    <source>
        <dbReference type="EMBL" id="SJN40753.1"/>
    </source>
</evidence>
<name>A0A1R4K9R1_9MICO</name>
<dbReference type="Pfam" id="PF12840">
    <property type="entry name" value="HTH_20"/>
    <property type="match status" value="1"/>
</dbReference>
<dbReference type="PANTHER" id="PTHR39168">
    <property type="entry name" value="TRANSCRIPTIONAL REGULATOR-RELATED"/>
    <property type="match status" value="1"/>
</dbReference>
<dbReference type="InterPro" id="IPR052543">
    <property type="entry name" value="HTH_Metal-responsive_Reg"/>
</dbReference>
<dbReference type="PANTHER" id="PTHR39168:SF1">
    <property type="entry name" value="TRANSCRIPTIONAL REGULATORY PROTEIN"/>
    <property type="match status" value="1"/>
</dbReference>
<dbReference type="InterPro" id="IPR001845">
    <property type="entry name" value="HTH_ArsR_DNA-bd_dom"/>
</dbReference>
<dbReference type="RefSeq" id="WP_087138433.1">
    <property type="nucleotide sequence ID" value="NZ_FUKR01000071.1"/>
</dbReference>
<dbReference type="Gene3D" id="1.10.10.10">
    <property type="entry name" value="Winged helix-like DNA-binding domain superfamily/Winged helix DNA-binding domain"/>
    <property type="match status" value="1"/>
</dbReference>
<proteinExistence type="predicted"/>
<dbReference type="NCBIfam" id="NF033788">
    <property type="entry name" value="HTH_metalloreg"/>
    <property type="match status" value="1"/>
</dbReference>
<accession>A0A1R4K9R1</accession>
<feature type="domain" description="HTH arsR-type" evidence="1">
    <location>
        <begin position="1"/>
        <end position="96"/>
    </location>
</feature>
<dbReference type="Proteomes" id="UP000196778">
    <property type="component" value="Unassembled WGS sequence"/>
</dbReference>
<dbReference type="GO" id="GO:0003677">
    <property type="term" value="F:DNA binding"/>
    <property type="evidence" value="ECO:0007669"/>
    <property type="project" value="TreeGrafter"/>
</dbReference>